<feature type="compositionally biased region" description="Polar residues" evidence="1">
    <location>
        <begin position="241"/>
        <end position="250"/>
    </location>
</feature>
<dbReference type="Proteomes" id="UP001214638">
    <property type="component" value="Unassembled WGS sequence"/>
</dbReference>
<keyword evidence="2" id="KW-0472">Membrane</keyword>
<comment type="caution">
    <text evidence="4">The sequence shown here is derived from an EMBL/GenBank/DDBJ whole genome shotgun (WGS) entry which is preliminary data.</text>
</comment>
<dbReference type="EMBL" id="JALLKP010000052">
    <property type="protein sequence ID" value="KAK2194748.1"/>
    <property type="molecule type" value="Genomic_DNA"/>
</dbReference>
<evidence type="ECO:0000313" key="5">
    <source>
        <dbReference type="Proteomes" id="UP001214638"/>
    </source>
</evidence>
<organism evidence="4 5">
    <name type="scientific">Babesia duncani</name>
    <dbReference type="NCBI Taxonomy" id="323732"/>
    <lineage>
        <taxon>Eukaryota</taxon>
        <taxon>Sar</taxon>
        <taxon>Alveolata</taxon>
        <taxon>Apicomplexa</taxon>
        <taxon>Aconoidasida</taxon>
        <taxon>Piroplasmida</taxon>
        <taxon>Babesiidae</taxon>
        <taxon>Babesia</taxon>
    </lineage>
</organism>
<feature type="transmembrane region" description="Helical" evidence="2">
    <location>
        <begin position="329"/>
        <end position="351"/>
    </location>
</feature>
<feature type="compositionally biased region" description="Gly residues" evidence="1">
    <location>
        <begin position="252"/>
        <end position="262"/>
    </location>
</feature>
<evidence type="ECO:0000256" key="1">
    <source>
        <dbReference type="SAM" id="MobiDB-lite"/>
    </source>
</evidence>
<dbReference type="KEGG" id="bdw:94336790"/>
<proteinExistence type="predicted"/>
<reference evidence="4" key="1">
    <citation type="journal article" date="2023" name="Nat. Microbiol.">
        <title>Babesia duncani multi-omics identifies virulence factors and drug targets.</title>
        <authorList>
            <person name="Singh P."/>
            <person name="Lonardi S."/>
            <person name="Liang Q."/>
            <person name="Vydyam P."/>
            <person name="Khabirova E."/>
            <person name="Fang T."/>
            <person name="Gihaz S."/>
            <person name="Thekkiniath J."/>
            <person name="Munshi M."/>
            <person name="Abel S."/>
            <person name="Ciampossin L."/>
            <person name="Batugedara G."/>
            <person name="Gupta M."/>
            <person name="Lu X.M."/>
            <person name="Lenz T."/>
            <person name="Chakravarty S."/>
            <person name="Cornillot E."/>
            <person name="Hu Y."/>
            <person name="Ma W."/>
            <person name="Gonzalez L.M."/>
            <person name="Sanchez S."/>
            <person name="Estrada K."/>
            <person name="Sanchez-Flores A."/>
            <person name="Montero E."/>
            <person name="Harb O.S."/>
            <person name="Le Roch K.G."/>
            <person name="Mamoun C.B."/>
        </authorList>
    </citation>
    <scope>NUCLEOTIDE SEQUENCE</scope>
    <source>
        <strain evidence="4">WA1</strain>
    </source>
</reference>
<dbReference type="RefSeq" id="XP_067802737.1">
    <property type="nucleotide sequence ID" value="XM_067947515.1"/>
</dbReference>
<evidence type="ECO:0000313" key="4">
    <source>
        <dbReference type="EMBL" id="KAK2195895.1"/>
    </source>
</evidence>
<gene>
    <name evidence="4" type="ORF">BdWA1_002493</name>
    <name evidence="3" type="ORF">BdWA1_003785</name>
</gene>
<protein>
    <submittedName>
        <fullName evidence="4">Uncharacterized protein</fullName>
    </submittedName>
</protein>
<dbReference type="AlphaFoldDB" id="A0AAD9UNH7"/>
<accession>A0AAD9UNH7</accession>
<dbReference type="EMBL" id="JALLKP010000003">
    <property type="protein sequence ID" value="KAK2195895.1"/>
    <property type="molecule type" value="Genomic_DNA"/>
</dbReference>
<evidence type="ECO:0000313" key="3">
    <source>
        <dbReference type="EMBL" id="KAK2194748.1"/>
    </source>
</evidence>
<sequence length="355" mass="37812">MTESNQHEGDFYFQYMFESSSEFTTDDVCLIDSFKFNEVEYYPGCELKFMSVKADQVVVYACKDNSNKFHPWLLQLVVNDNSGYRNYFFKREDGNVFKNHEFSNLTDSSGGSIEHKEDEQAKSSLKTTFKELSSASAASYYEFTNSSSSSSIIQRYNLASYLGESDRKHTYVSGSESEEYVVTSFSSYSGSNPNFEITFKYRKKTKSGGMSVTYESKNENPSKISPKGEPSTGIVFGSGSGSSCQANQAVVSGGGSGPGSSGGSPQSQESSSQDSEGGSKGDSSPGSSSHQDSSSSGSGVSVQGGEQASQEVSSSSPGSSEKSKSSPNVYGIVCGAVFGSGGLIGGGILIYKCIG</sequence>
<name>A0AAD9UNH7_9APIC</name>
<dbReference type="GeneID" id="94336790"/>
<feature type="compositionally biased region" description="Polar residues" evidence="1">
    <location>
        <begin position="213"/>
        <end position="223"/>
    </location>
</feature>
<keyword evidence="2" id="KW-0812">Transmembrane</keyword>
<feature type="compositionally biased region" description="Low complexity" evidence="1">
    <location>
        <begin position="263"/>
        <end position="320"/>
    </location>
</feature>
<keyword evidence="5" id="KW-1185">Reference proteome</keyword>
<evidence type="ECO:0000256" key="2">
    <source>
        <dbReference type="SAM" id="Phobius"/>
    </source>
</evidence>
<keyword evidence="2" id="KW-1133">Transmembrane helix</keyword>
<feature type="region of interest" description="Disordered" evidence="1">
    <location>
        <begin position="213"/>
        <end position="326"/>
    </location>
</feature>